<comment type="subunit">
    <text evidence="3">Interacts with PTH1R (via N-terminal extracellular domain).</text>
</comment>
<dbReference type="GO" id="GO:0006874">
    <property type="term" value="P:intracellular calcium ion homeostasis"/>
    <property type="evidence" value="ECO:0007669"/>
    <property type="project" value="InterPro"/>
</dbReference>
<comment type="similarity">
    <text evidence="2">Belongs to the parathyroid hormone family.</text>
</comment>
<evidence type="ECO:0000256" key="4">
    <source>
        <dbReference type="ARBA" id="ARBA00022135"/>
    </source>
</evidence>
<dbReference type="KEGG" id="mcal:110299501"/>
<evidence type="ECO:0000256" key="3">
    <source>
        <dbReference type="ARBA" id="ARBA00011605"/>
    </source>
</evidence>
<dbReference type="AlphaFoldDB" id="A0A6P5Q530"/>
<dbReference type="Proteomes" id="UP000515126">
    <property type="component" value="Chromosome 7"/>
</dbReference>
<dbReference type="GO" id="GO:0005615">
    <property type="term" value="C:extracellular space"/>
    <property type="evidence" value="ECO:0007669"/>
    <property type="project" value="TreeGrafter"/>
</dbReference>
<name>A0A6P5Q530_MUSCR</name>
<evidence type="ECO:0000256" key="7">
    <source>
        <dbReference type="ARBA" id="ARBA00022702"/>
    </source>
</evidence>
<dbReference type="InterPro" id="IPR001415">
    <property type="entry name" value="PTH/PTH-rel"/>
</dbReference>
<dbReference type="InterPro" id="IPR003625">
    <property type="entry name" value="PTH"/>
</dbReference>
<evidence type="ECO:0000256" key="9">
    <source>
        <dbReference type="ARBA" id="ARBA00093407"/>
    </source>
</evidence>
<gene>
    <name evidence="12" type="primary">Pth</name>
</gene>
<comment type="subcellular location">
    <subcellularLocation>
        <location evidence="1">Secreted</location>
    </subcellularLocation>
</comment>
<dbReference type="PANTHER" id="PTHR10541:SF2">
    <property type="entry name" value="PARATHYROID HORMONE"/>
    <property type="match status" value="1"/>
</dbReference>
<evidence type="ECO:0000256" key="6">
    <source>
        <dbReference type="ARBA" id="ARBA00022685"/>
    </source>
</evidence>
<protein>
    <recommendedName>
        <fullName evidence="4">Parathyroid hormone</fullName>
    </recommendedName>
</protein>
<proteinExistence type="inferred from homology"/>
<keyword evidence="11" id="KW-1185">Reference proteome</keyword>
<feature type="compositionally biased region" description="Basic and acidic residues" evidence="10">
    <location>
        <begin position="130"/>
        <end position="146"/>
    </location>
</feature>
<evidence type="ECO:0000313" key="11">
    <source>
        <dbReference type="Proteomes" id="UP000515126"/>
    </source>
</evidence>
<evidence type="ECO:0000256" key="2">
    <source>
        <dbReference type="ARBA" id="ARBA00006307"/>
    </source>
</evidence>
<evidence type="ECO:0000313" key="12">
    <source>
        <dbReference type="RefSeq" id="XP_021024871.1"/>
    </source>
</evidence>
<organism evidence="11 12">
    <name type="scientific">Mus caroli</name>
    <name type="common">Ryukyu mouse</name>
    <name type="synonym">Ricefield mouse</name>
    <dbReference type="NCBI Taxonomy" id="10089"/>
    <lineage>
        <taxon>Eukaryota</taxon>
        <taxon>Metazoa</taxon>
        <taxon>Chordata</taxon>
        <taxon>Craniata</taxon>
        <taxon>Vertebrata</taxon>
        <taxon>Euteleostomi</taxon>
        <taxon>Mammalia</taxon>
        <taxon>Eutheria</taxon>
        <taxon>Euarchontoglires</taxon>
        <taxon>Glires</taxon>
        <taxon>Rodentia</taxon>
        <taxon>Myomorpha</taxon>
        <taxon>Muroidea</taxon>
        <taxon>Muridae</taxon>
        <taxon>Murinae</taxon>
        <taxon>Mus</taxon>
        <taxon>Mus</taxon>
    </lineage>
</organism>
<evidence type="ECO:0000256" key="1">
    <source>
        <dbReference type="ARBA" id="ARBA00004613"/>
    </source>
</evidence>
<comment type="function">
    <text evidence="9">Parathyroid hormone elevates calcium level by dissolving the salts in bone and preventing their renal excretion. Acts by binding to its receptor, PTH1R, activating G protein-coupled receptor signaling. Stimulates [1-14C]-2-deoxy-D-glucose (2DG) transport and glycogen synthesis in osteoblastic cells.</text>
</comment>
<evidence type="ECO:0000256" key="8">
    <source>
        <dbReference type="ARBA" id="ARBA00022729"/>
    </source>
</evidence>
<reference evidence="12" key="1">
    <citation type="submission" date="2025-08" db="UniProtKB">
        <authorList>
            <consortium name="RefSeq"/>
        </authorList>
    </citation>
    <scope>IDENTIFICATION</scope>
</reference>
<keyword evidence="5" id="KW-0964">Secreted</keyword>
<sequence>MRVCGCSDPMIESQRTRSDIILNNKRVSLLKMMSANTMAKVMIIMLAVCLLTQTDGKPVKKRAVSEIQLMHNLGKHLASMERMQWLRRKLQDMHNFVSLGVQMAARDGSHQKPTKKEENVLVDGNPKSLGEGDKADVDVLVKSKSQ</sequence>
<dbReference type="RefSeq" id="XP_021024871.1">
    <property type="nucleotide sequence ID" value="XM_021169212.1"/>
</dbReference>
<dbReference type="GO" id="GO:0005179">
    <property type="term" value="F:hormone activity"/>
    <property type="evidence" value="ECO:0007669"/>
    <property type="project" value="UniProtKB-KW"/>
</dbReference>
<keyword evidence="8" id="KW-0732">Signal</keyword>
<feature type="compositionally biased region" description="Basic and acidic residues" evidence="10">
    <location>
        <begin position="107"/>
        <end position="119"/>
    </location>
</feature>
<dbReference type="PANTHER" id="PTHR10541">
    <property type="entry name" value="PARATHYROID HORMONE"/>
    <property type="match status" value="1"/>
</dbReference>
<dbReference type="GO" id="GO:0031856">
    <property type="term" value="F:parathyroid hormone receptor binding"/>
    <property type="evidence" value="ECO:0007669"/>
    <property type="project" value="TreeGrafter"/>
</dbReference>
<dbReference type="CTD" id="5741"/>
<dbReference type="SMART" id="SM00087">
    <property type="entry name" value="PTH"/>
    <property type="match status" value="1"/>
</dbReference>
<feature type="region of interest" description="Disordered" evidence="10">
    <location>
        <begin position="104"/>
        <end position="146"/>
    </location>
</feature>
<dbReference type="GeneID" id="110299501"/>
<keyword evidence="6" id="KW-0165">Cleavage on pair of basic residues</keyword>
<dbReference type="GO" id="GO:0007267">
    <property type="term" value="P:cell-cell signaling"/>
    <property type="evidence" value="ECO:0007669"/>
    <property type="project" value="TreeGrafter"/>
</dbReference>
<evidence type="ECO:0000256" key="5">
    <source>
        <dbReference type="ARBA" id="ARBA00022525"/>
    </source>
</evidence>
<evidence type="ECO:0000256" key="10">
    <source>
        <dbReference type="SAM" id="MobiDB-lite"/>
    </source>
</evidence>
<keyword evidence="7" id="KW-0372">Hormone</keyword>
<accession>A0A6P5Q530</accession>
<dbReference type="PROSITE" id="PS00335">
    <property type="entry name" value="PARATHYROID"/>
    <property type="match status" value="1"/>
</dbReference>
<dbReference type="Pfam" id="PF01279">
    <property type="entry name" value="Parathyroid"/>
    <property type="match status" value="1"/>
</dbReference>